<dbReference type="Gene3D" id="2.30.42.10">
    <property type="match status" value="1"/>
</dbReference>
<dbReference type="Gene3D" id="2.40.10.10">
    <property type="entry name" value="Trypsin-like serine proteases"/>
    <property type="match status" value="1"/>
</dbReference>
<comment type="caution">
    <text evidence="7">The sequence shown here is derived from an EMBL/GenBank/DDBJ whole genome shotgun (WGS) entry which is preliminary data.</text>
</comment>
<reference evidence="8" key="1">
    <citation type="journal article" date="2019" name="Int. J. Syst. Evol. Microbiol.">
        <title>The Global Catalogue of Microorganisms (GCM) 10K type strain sequencing project: providing services to taxonomists for standard genome sequencing and annotation.</title>
        <authorList>
            <consortium name="The Broad Institute Genomics Platform"/>
            <consortium name="The Broad Institute Genome Sequencing Center for Infectious Disease"/>
            <person name="Wu L."/>
            <person name="Ma J."/>
        </authorList>
    </citation>
    <scope>NUCLEOTIDE SEQUENCE [LARGE SCALE GENOMIC DNA]</scope>
    <source>
        <strain evidence="8">CGMCC 4.7106</strain>
    </source>
</reference>
<dbReference type="InterPro" id="IPR043504">
    <property type="entry name" value="Peptidase_S1_PA_chymotrypsin"/>
</dbReference>
<evidence type="ECO:0000256" key="5">
    <source>
        <dbReference type="SAM" id="SignalP"/>
    </source>
</evidence>
<protein>
    <submittedName>
        <fullName evidence="7">PDZ domain-containing protein</fullName>
    </submittedName>
</protein>
<dbReference type="PANTHER" id="PTHR43343">
    <property type="entry name" value="PEPTIDASE S12"/>
    <property type="match status" value="1"/>
</dbReference>
<keyword evidence="4" id="KW-0175">Coiled coil</keyword>
<name>A0ABW5D6R1_9BACT</name>
<evidence type="ECO:0000256" key="3">
    <source>
        <dbReference type="ARBA" id="ARBA00022801"/>
    </source>
</evidence>
<feature type="chain" id="PRO_5047227151" evidence="5">
    <location>
        <begin position="17"/>
        <end position="418"/>
    </location>
</feature>
<dbReference type="CDD" id="cd06779">
    <property type="entry name" value="cpPDZ_Deg_HtrA-like"/>
    <property type="match status" value="1"/>
</dbReference>
<organism evidence="7 8">
    <name type="scientific">Luteolibacter algae</name>
    <dbReference type="NCBI Taxonomy" id="454151"/>
    <lineage>
        <taxon>Bacteria</taxon>
        <taxon>Pseudomonadati</taxon>
        <taxon>Verrucomicrobiota</taxon>
        <taxon>Verrucomicrobiia</taxon>
        <taxon>Verrucomicrobiales</taxon>
        <taxon>Verrucomicrobiaceae</taxon>
        <taxon>Luteolibacter</taxon>
    </lineage>
</organism>
<evidence type="ECO:0000259" key="6">
    <source>
        <dbReference type="PROSITE" id="PS50106"/>
    </source>
</evidence>
<dbReference type="InterPro" id="IPR051201">
    <property type="entry name" value="Chloro_Bact_Ser_Proteases"/>
</dbReference>
<keyword evidence="2" id="KW-0645">Protease</keyword>
<keyword evidence="3" id="KW-0378">Hydrolase</keyword>
<evidence type="ECO:0000256" key="4">
    <source>
        <dbReference type="SAM" id="Coils"/>
    </source>
</evidence>
<feature type="signal peptide" evidence="5">
    <location>
        <begin position="1"/>
        <end position="16"/>
    </location>
</feature>
<dbReference type="InterPro" id="IPR036034">
    <property type="entry name" value="PDZ_sf"/>
</dbReference>
<evidence type="ECO:0000256" key="1">
    <source>
        <dbReference type="ARBA" id="ARBA00010541"/>
    </source>
</evidence>
<proteinExistence type="inferred from homology"/>
<dbReference type="SUPFAM" id="SSF50494">
    <property type="entry name" value="Trypsin-like serine proteases"/>
    <property type="match status" value="1"/>
</dbReference>
<gene>
    <name evidence="7" type="ORF">ACFSSA_05015</name>
</gene>
<evidence type="ECO:0000256" key="2">
    <source>
        <dbReference type="ARBA" id="ARBA00022670"/>
    </source>
</evidence>
<keyword evidence="8" id="KW-1185">Reference proteome</keyword>
<dbReference type="PROSITE" id="PS50106">
    <property type="entry name" value="PDZ"/>
    <property type="match status" value="1"/>
</dbReference>
<dbReference type="Pfam" id="PF13180">
    <property type="entry name" value="PDZ_2"/>
    <property type="match status" value="1"/>
</dbReference>
<dbReference type="InterPro" id="IPR001478">
    <property type="entry name" value="PDZ"/>
</dbReference>
<keyword evidence="5" id="KW-0732">Signal</keyword>
<comment type="similarity">
    <text evidence="1">Belongs to the peptidase S1C family.</text>
</comment>
<dbReference type="PANTHER" id="PTHR43343:SF3">
    <property type="entry name" value="PROTEASE DO-LIKE 8, CHLOROPLASTIC"/>
    <property type="match status" value="1"/>
</dbReference>
<dbReference type="EMBL" id="JBHUIT010000003">
    <property type="protein sequence ID" value="MFD2256029.1"/>
    <property type="molecule type" value="Genomic_DNA"/>
</dbReference>
<feature type="domain" description="PDZ" evidence="6">
    <location>
        <begin position="178"/>
        <end position="259"/>
    </location>
</feature>
<dbReference type="InterPro" id="IPR009003">
    <property type="entry name" value="Peptidase_S1_PA"/>
</dbReference>
<dbReference type="Proteomes" id="UP001597375">
    <property type="component" value="Unassembled WGS sequence"/>
</dbReference>
<sequence length="418" mass="46086">MKWLFFFFALSSLASAQQGDGVPLMTPLEEEIVDAQSVEFNRALETVLGDAAKSTVKIWGVRGRRSAGMLAYGTVVGDGTQVLTKWSEVRGSLPSLQVIKDERTAFDATVAGVFTEEDLVLLDLGEGNTIDENNNIKVIPGKLEPVKFYESDLGLGRFLVAPQPSGKSTAFGVVSVLERNLRATDQAHIGVGLDERYRGKGVRILSVQPEYGAAEAGLVPGDVILKIDERTISGFQELKNTLSDKQPGDVVKMLISTAGKEREVEVLLSNRPVSGQFTIDKLNKMERMGGEPNQVRSGFSYVVQSDMQIQSNKMGGPVVDLNGRVVGITMARADRTRTYLMGSRRVLDLLKGEFDSVDEAIAKNEVWKEQLAKQQQALIPRMRSLGKRKSAERMRHQLDDLMRLNELMELELQELGGR</sequence>
<feature type="coiled-coil region" evidence="4">
    <location>
        <begin position="357"/>
        <end position="418"/>
    </location>
</feature>
<dbReference type="RefSeq" id="WP_386818907.1">
    <property type="nucleotide sequence ID" value="NZ_JBHUIT010000003.1"/>
</dbReference>
<dbReference type="SUPFAM" id="SSF50156">
    <property type="entry name" value="PDZ domain-like"/>
    <property type="match status" value="1"/>
</dbReference>
<evidence type="ECO:0000313" key="7">
    <source>
        <dbReference type="EMBL" id="MFD2256029.1"/>
    </source>
</evidence>
<accession>A0ABW5D6R1</accession>
<evidence type="ECO:0000313" key="8">
    <source>
        <dbReference type="Proteomes" id="UP001597375"/>
    </source>
</evidence>
<dbReference type="SMART" id="SM00228">
    <property type="entry name" value="PDZ"/>
    <property type="match status" value="1"/>
</dbReference>